<organism evidence="2 5">
    <name type="scientific">Myxococcus fulvus</name>
    <dbReference type="NCBI Taxonomy" id="33"/>
    <lineage>
        <taxon>Bacteria</taxon>
        <taxon>Pseudomonadati</taxon>
        <taxon>Myxococcota</taxon>
        <taxon>Myxococcia</taxon>
        <taxon>Myxococcales</taxon>
        <taxon>Cystobacterineae</taxon>
        <taxon>Myxococcaceae</taxon>
        <taxon>Myxococcus</taxon>
    </lineage>
</organism>
<sequence>MLRRLPTLAALTTVATLSTAVAEEKVTPEPSKSSKPAVVVSEKASPHAEPTVTGARFAKVAQLCGAESVGTVDPDGAVRCQSNPASTARTGASTLLAGNYSISIPAITCTVQGNLPSGDTMPCLSGATVRVDGDQEVPCQVRGVTARRTYICALNLPAGTQLQEVIAYGMDYSTQGYFEAAIWRTQDAGFAPTYISSFGGTWQSSGMAFNAGYVNFPIFPATQPAHTILAGERYVIGFAARDPNEFTWVGGFRVNYYQP</sequence>
<evidence type="ECO:0000256" key="1">
    <source>
        <dbReference type="SAM" id="SignalP"/>
    </source>
</evidence>
<feature type="chain" id="PRO_5022665908" description="Lipoprotein" evidence="1">
    <location>
        <begin position="23"/>
        <end position="259"/>
    </location>
</feature>
<dbReference type="OrthoDB" id="9957358at2"/>
<name>A0A511T8K0_MYXFU</name>
<evidence type="ECO:0000313" key="2">
    <source>
        <dbReference type="EMBL" id="GEN10479.1"/>
    </source>
</evidence>
<dbReference type="Proteomes" id="UP000183760">
    <property type="component" value="Unassembled WGS sequence"/>
</dbReference>
<evidence type="ECO:0008006" key="6">
    <source>
        <dbReference type="Google" id="ProtNLM"/>
    </source>
</evidence>
<dbReference type="RefSeq" id="WP_143097089.1">
    <property type="nucleotide sequence ID" value="NZ_BJXR01000039.1"/>
</dbReference>
<evidence type="ECO:0000313" key="4">
    <source>
        <dbReference type="Proteomes" id="UP000183760"/>
    </source>
</evidence>
<dbReference type="EMBL" id="BJXR01000039">
    <property type="protein sequence ID" value="GEN10479.1"/>
    <property type="molecule type" value="Genomic_DNA"/>
</dbReference>
<gene>
    <name evidence="2" type="ORF">MFU01_55160</name>
    <name evidence="3" type="ORF">SAMN05443572_103351</name>
</gene>
<dbReference type="EMBL" id="FOIB01000003">
    <property type="protein sequence ID" value="SET81687.1"/>
    <property type="molecule type" value="Genomic_DNA"/>
</dbReference>
<dbReference type="Proteomes" id="UP000321514">
    <property type="component" value="Unassembled WGS sequence"/>
</dbReference>
<keyword evidence="4" id="KW-1185">Reference proteome</keyword>
<accession>A0A511T8K0</accession>
<keyword evidence="1" id="KW-0732">Signal</keyword>
<comment type="caution">
    <text evidence="2">The sequence shown here is derived from an EMBL/GenBank/DDBJ whole genome shotgun (WGS) entry which is preliminary data.</text>
</comment>
<evidence type="ECO:0000313" key="3">
    <source>
        <dbReference type="EMBL" id="SET81687.1"/>
    </source>
</evidence>
<dbReference type="STRING" id="1334629.MFUL124B02_23485"/>
<proteinExistence type="predicted"/>
<evidence type="ECO:0000313" key="5">
    <source>
        <dbReference type="Proteomes" id="UP000321514"/>
    </source>
</evidence>
<reference evidence="3 4" key="1">
    <citation type="submission" date="2016-10" db="EMBL/GenBank/DDBJ databases">
        <authorList>
            <person name="Varghese N."/>
            <person name="Submissions S."/>
        </authorList>
    </citation>
    <scope>NUCLEOTIDE SEQUENCE [LARGE SCALE GENOMIC DNA]</scope>
    <source>
        <strain evidence="3 4">DSM 16525</strain>
    </source>
</reference>
<reference evidence="2 5" key="2">
    <citation type="submission" date="2019-07" db="EMBL/GenBank/DDBJ databases">
        <title>Whole genome shotgun sequence of Myxococcus fulvus NBRC 100333.</title>
        <authorList>
            <person name="Hosoyama A."/>
            <person name="Uohara A."/>
            <person name="Ohji S."/>
            <person name="Ichikawa N."/>
        </authorList>
    </citation>
    <scope>NUCLEOTIDE SEQUENCE [LARGE SCALE GENOMIC DNA]</scope>
    <source>
        <strain evidence="2 5">NBRC 100333</strain>
    </source>
</reference>
<feature type="signal peptide" evidence="1">
    <location>
        <begin position="1"/>
        <end position="22"/>
    </location>
</feature>
<protein>
    <recommendedName>
        <fullName evidence="6">Lipoprotein</fullName>
    </recommendedName>
</protein>
<dbReference type="AlphaFoldDB" id="A0A511T8K0"/>